<dbReference type="GO" id="GO:0016971">
    <property type="term" value="F:flavin-dependent sulfhydryl oxidase activity"/>
    <property type="evidence" value="ECO:0007669"/>
    <property type="project" value="InterPro"/>
</dbReference>
<proteinExistence type="predicted"/>
<evidence type="ECO:0000256" key="2">
    <source>
        <dbReference type="ARBA" id="ARBA00022630"/>
    </source>
</evidence>
<dbReference type="InterPro" id="IPR036774">
    <property type="entry name" value="ERV/ALR_sulphydryl_oxid_sf"/>
</dbReference>
<dbReference type="Proteomes" id="UP000009131">
    <property type="component" value="Unassembled WGS sequence"/>
</dbReference>
<keyword evidence="3 6" id="KW-0274">FAD</keyword>
<dbReference type="InterPro" id="IPR017905">
    <property type="entry name" value="ERV/ALR_sulphydryl_oxidase"/>
</dbReference>
<dbReference type="FunFam" id="1.20.120.310:FF:000002">
    <property type="entry name" value="Sulfhydryl oxidase"/>
    <property type="match status" value="1"/>
</dbReference>
<dbReference type="GO" id="GO:0005739">
    <property type="term" value="C:mitochondrion"/>
    <property type="evidence" value="ECO:0007669"/>
    <property type="project" value="TreeGrafter"/>
</dbReference>
<keyword evidence="7" id="KW-0732">Signal</keyword>
<dbReference type="RefSeq" id="XP_014565827.1">
    <property type="nucleotide sequence ID" value="XM_014710341.1"/>
</dbReference>
<keyword evidence="4 6" id="KW-0560">Oxidoreductase</keyword>
<evidence type="ECO:0000313" key="9">
    <source>
        <dbReference type="EMBL" id="GAA94428.1"/>
    </source>
</evidence>
<comment type="cofactor">
    <cofactor evidence="1 6">
        <name>FAD</name>
        <dbReference type="ChEBI" id="CHEBI:57692"/>
    </cofactor>
</comment>
<dbReference type="SUPFAM" id="SSF69000">
    <property type="entry name" value="FAD-dependent thiol oxidase"/>
    <property type="match status" value="1"/>
</dbReference>
<dbReference type="HOGENOM" id="CLU_070631_2_0_1"/>
<dbReference type="OrthoDB" id="59470at2759"/>
<dbReference type="GO" id="GO:0050660">
    <property type="term" value="F:flavin adenine dinucleotide binding"/>
    <property type="evidence" value="ECO:0007669"/>
    <property type="project" value="TreeGrafter"/>
</dbReference>
<evidence type="ECO:0000256" key="6">
    <source>
        <dbReference type="RuleBase" id="RU371123"/>
    </source>
</evidence>
<dbReference type="eggNOG" id="KOG3355">
    <property type="taxonomic scope" value="Eukaryota"/>
</dbReference>
<name>G7DV18_MIXOS</name>
<feature type="domain" description="ERV/ALR sulfhydryl oxidase" evidence="8">
    <location>
        <begin position="87"/>
        <end position="187"/>
    </location>
</feature>
<evidence type="ECO:0000256" key="1">
    <source>
        <dbReference type="ARBA" id="ARBA00001974"/>
    </source>
</evidence>
<evidence type="ECO:0000256" key="3">
    <source>
        <dbReference type="ARBA" id="ARBA00022827"/>
    </source>
</evidence>
<accession>G7DV18</accession>
<reference evidence="9 10" key="1">
    <citation type="journal article" date="2011" name="J. Gen. Appl. Microbiol.">
        <title>Draft genome sequencing of the enigmatic basidiomycete Mixia osmundae.</title>
        <authorList>
            <person name="Nishida H."/>
            <person name="Nagatsuka Y."/>
            <person name="Sugiyama J."/>
        </authorList>
    </citation>
    <scope>NUCLEOTIDE SEQUENCE [LARGE SCALE GENOMIC DNA]</scope>
    <source>
        <strain evidence="10">CBS 9802 / IAM 14324 / JCM 22182 / KY 12970</strain>
    </source>
</reference>
<evidence type="ECO:0000256" key="5">
    <source>
        <dbReference type="ARBA" id="ARBA00023157"/>
    </source>
</evidence>
<dbReference type="Gene3D" id="1.20.120.310">
    <property type="entry name" value="ERV/ALR sulfhydryl oxidase domain"/>
    <property type="match status" value="1"/>
</dbReference>
<evidence type="ECO:0000259" key="8">
    <source>
        <dbReference type="PROSITE" id="PS51324"/>
    </source>
</evidence>
<dbReference type="PANTHER" id="PTHR12645:SF1">
    <property type="entry name" value="FAD-LINKED SULFHYDRYL OXIDASE ERV2"/>
    <property type="match status" value="1"/>
</dbReference>
<sequence length="214" mass="23510">MPLPRLALPFIYAAVMLLLPTLYLLHRSHGQDVGDTLDMLGSLRDSSAFGSLRHPSQLADLAGSPMHGLEAQHASVKGPVIMPKLGNATVKAELGRAAWKVLHTMGQRFPDKPTTDEKEAFKAFLWLFSRLYPCGECAQHFHELLVQYPPQTASKSVVSIYLCSMHNKVNESLDKPLFDCSKLEGLYDCGCGDDKHERESEAKDAVTGAPLVHG</sequence>
<gene>
    <name evidence="9" type="primary">Mo01080</name>
    <name evidence="9" type="ORF">E5Q_01080</name>
</gene>
<dbReference type="EMBL" id="BABT02000034">
    <property type="protein sequence ID" value="GAA94428.1"/>
    <property type="molecule type" value="Genomic_DNA"/>
</dbReference>
<organism evidence="9 10">
    <name type="scientific">Mixia osmundae (strain CBS 9802 / IAM 14324 / JCM 22182 / KY 12970)</name>
    <dbReference type="NCBI Taxonomy" id="764103"/>
    <lineage>
        <taxon>Eukaryota</taxon>
        <taxon>Fungi</taxon>
        <taxon>Dikarya</taxon>
        <taxon>Basidiomycota</taxon>
        <taxon>Pucciniomycotina</taxon>
        <taxon>Mixiomycetes</taxon>
        <taxon>Mixiales</taxon>
        <taxon>Mixiaceae</taxon>
        <taxon>Mixia</taxon>
    </lineage>
</organism>
<protein>
    <recommendedName>
        <fullName evidence="6">Sulfhydryl oxidase</fullName>
        <ecNumber evidence="6">1.8.3.2</ecNumber>
    </recommendedName>
</protein>
<keyword evidence="10" id="KW-1185">Reference proteome</keyword>
<dbReference type="STRING" id="764103.G7DV18"/>
<dbReference type="PANTHER" id="PTHR12645">
    <property type="entry name" value="ALR/ERV"/>
    <property type="match status" value="1"/>
</dbReference>
<dbReference type="Pfam" id="PF04777">
    <property type="entry name" value="Evr1_Alr"/>
    <property type="match status" value="1"/>
</dbReference>
<evidence type="ECO:0000256" key="4">
    <source>
        <dbReference type="ARBA" id="ARBA00023002"/>
    </source>
</evidence>
<dbReference type="InParanoid" id="G7DV18"/>
<dbReference type="OMA" id="EHEIFDC"/>
<reference evidence="9 10" key="2">
    <citation type="journal article" date="2012" name="Open Biol.">
        <title>Characteristics of nucleosomes and linker DNA regions on the genome of the basidiomycete Mixia osmundae revealed by mono- and dinucleosome mapping.</title>
        <authorList>
            <person name="Nishida H."/>
            <person name="Kondo S."/>
            <person name="Matsumoto T."/>
            <person name="Suzuki Y."/>
            <person name="Yoshikawa H."/>
            <person name="Taylor T.D."/>
            <person name="Sugiyama J."/>
        </authorList>
    </citation>
    <scope>NUCLEOTIDE SEQUENCE [LARGE SCALE GENOMIC DNA]</scope>
    <source>
        <strain evidence="10">CBS 9802 / IAM 14324 / JCM 22182 / KY 12970</strain>
    </source>
</reference>
<keyword evidence="2 6" id="KW-0285">Flavoprotein</keyword>
<feature type="signal peptide" evidence="7">
    <location>
        <begin position="1"/>
        <end position="30"/>
    </location>
</feature>
<evidence type="ECO:0000256" key="7">
    <source>
        <dbReference type="SAM" id="SignalP"/>
    </source>
</evidence>
<dbReference type="AlphaFoldDB" id="G7DV18"/>
<feature type="chain" id="PRO_5009955516" description="Sulfhydryl oxidase" evidence="7">
    <location>
        <begin position="31"/>
        <end position="214"/>
    </location>
</feature>
<keyword evidence="5" id="KW-1015">Disulfide bond</keyword>
<dbReference type="InterPro" id="IPR039799">
    <property type="entry name" value="ALR/ERV"/>
</dbReference>
<dbReference type="EC" id="1.8.3.2" evidence="6"/>
<comment type="caution">
    <text evidence="9">The sequence shown here is derived from an EMBL/GenBank/DDBJ whole genome shotgun (WGS) entry which is preliminary data.</text>
</comment>
<comment type="catalytic activity">
    <reaction evidence="6">
        <text>2 R'C(R)SH + O2 = R'C(R)S-S(R)CR' + H2O2</text>
        <dbReference type="Rhea" id="RHEA:17357"/>
        <dbReference type="ChEBI" id="CHEBI:15379"/>
        <dbReference type="ChEBI" id="CHEBI:16240"/>
        <dbReference type="ChEBI" id="CHEBI:16520"/>
        <dbReference type="ChEBI" id="CHEBI:17412"/>
        <dbReference type="EC" id="1.8.3.2"/>
    </reaction>
</comment>
<evidence type="ECO:0000313" key="10">
    <source>
        <dbReference type="Proteomes" id="UP000009131"/>
    </source>
</evidence>
<dbReference type="PROSITE" id="PS51324">
    <property type="entry name" value="ERV_ALR"/>
    <property type="match status" value="1"/>
</dbReference>